<comment type="caution">
    <text evidence="5">Lacks conserved residue(s) required for the propagation of feature annotation.</text>
</comment>
<dbReference type="AlphaFoldDB" id="A0AAV2HTB6"/>
<name>A0AAV2HTB6_LYMST</name>
<gene>
    <name evidence="7" type="ORF">GSLYS_00010578001</name>
</gene>
<dbReference type="Gene3D" id="2.170.300.10">
    <property type="entry name" value="Tie2 ligand-binding domain superfamily"/>
    <property type="match status" value="1"/>
</dbReference>
<dbReference type="GO" id="GO:0007154">
    <property type="term" value="P:cell communication"/>
    <property type="evidence" value="ECO:0007669"/>
    <property type="project" value="InterPro"/>
</dbReference>
<feature type="disulfide bond" evidence="5">
    <location>
        <begin position="2"/>
        <end position="11"/>
    </location>
</feature>
<keyword evidence="4 5" id="KW-1015">Disulfide bond</keyword>
<dbReference type="GO" id="GO:0016020">
    <property type="term" value="C:membrane"/>
    <property type="evidence" value="ECO:0007669"/>
    <property type="project" value="InterPro"/>
</dbReference>
<organism evidence="7 8">
    <name type="scientific">Lymnaea stagnalis</name>
    <name type="common">Great pond snail</name>
    <name type="synonym">Helix stagnalis</name>
    <dbReference type="NCBI Taxonomy" id="6523"/>
    <lineage>
        <taxon>Eukaryota</taxon>
        <taxon>Metazoa</taxon>
        <taxon>Spiralia</taxon>
        <taxon>Lophotrochozoa</taxon>
        <taxon>Mollusca</taxon>
        <taxon>Gastropoda</taxon>
        <taxon>Heterobranchia</taxon>
        <taxon>Euthyneura</taxon>
        <taxon>Panpulmonata</taxon>
        <taxon>Hygrophila</taxon>
        <taxon>Lymnaeoidea</taxon>
        <taxon>Lymnaeidae</taxon>
        <taxon>Lymnaea</taxon>
    </lineage>
</organism>
<feature type="domain" description="DSL" evidence="6">
    <location>
        <begin position="1"/>
        <end position="44"/>
    </location>
</feature>
<keyword evidence="3" id="KW-0677">Repeat</keyword>
<evidence type="ECO:0000256" key="2">
    <source>
        <dbReference type="ARBA" id="ARBA00022536"/>
    </source>
</evidence>
<dbReference type="PROSITE" id="PS51051">
    <property type="entry name" value="DSL"/>
    <property type="match status" value="1"/>
</dbReference>
<comment type="caution">
    <text evidence="7">The sequence shown here is derived from an EMBL/GenBank/DDBJ whole genome shotgun (WGS) entry which is preliminary data.</text>
</comment>
<keyword evidence="1" id="KW-0217">Developmental protein</keyword>
<reference evidence="7 8" key="1">
    <citation type="submission" date="2024-04" db="EMBL/GenBank/DDBJ databases">
        <authorList>
            <consortium name="Genoscope - CEA"/>
            <person name="William W."/>
        </authorList>
    </citation>
    <scope>NUCLEOTIDE SEQUENCE [LARGE SCALE GENOMIC DNA]</scope>
</reference>
<evidence type="ECO:0000256" key="1">
    <source>
        <dbReference type="ARBA" id="ARBA00022473"/>
    </source>
</evidence>
<dbReference type="Proteomes" id="UP001497497">
    <property type="component" value="Unassembled WGS sequence"/>
</dbReference>
<keyword evidence="2" id="KW-0245">EGF-like domain</keyword>
<feature type="disulfide bond" evidence="5">
    <location>
        <begin position="35"/>
        <end position="44"/>
    </location>
</feature>
<dbReference type="InterPro" id="IPR001774">
    <property type="entry name" value="DSL"/>
</dbReference>
<evidence type="ECO:0000313" key="7">
    <source>
        <dbReference type="EMBL" id="CAL1536665.1"/>
    </source>
</evidence>
<evidence type="ECO:0000256" key="3">
    <source>
        <dbReference type="ARBA" id="ARBA00022737"/>
    </source>
</evidence>
<protein>
    <recommendedName>
        <fullName evidence="6">DSL domain-containing protein</fullName>
    </recommendedName>
</protein>
<evidence type="ECO:0000259" key="6">
    <source>
        <dbReference type="PROSITE" id="PS51051"/>
    </source>
</evidence>
<feature type="non-terminal residue" evidence="7">
    <location>
        <position position="160"/>
    </location>
</feature>
<feature type="non-terminal residue" evidence="7">
    <location>
        <position position="1"/>
    </location>
</feature>
<accession>A0AAV2HTB6</accession>
<evidence type="ECO:0000256" key="4">
    <source>
        <dbReference type="ARBA" id="ARBA00023157"/>
    </source>
</evidence>
<keyword evidence="8" id="KW-1185">Reference proteome</keyword>
<sequence length="160" mass="17423">LCDKGWFGPRCQYKCHCTDDNCDDIYGNCTSGASCDPGWFGTACQFAANITITLLPMSLTTFNITDGDDDTCLQVPNVTSLRAALPTNLPFTWLRLHFNTSGKVVVINSSKRSRSCDNKVPVVIGNHTLDIHCDMNVTVDQVTLTGDSVQFLCSLYISGG</sequence>
<evidence type="ECO:0000313" key="8">
    <source>
        <dbReference type="Proteomes" id="UP001497497"/>
    </source>
</evidence>
<evidence type="ECO:0000256" key="5">
    <source>
        <dbReference type="PROSITE-ProRule" id="PRU00377"/>
    </source>
</evidence>
<proteinExistence type="predicted"/>
<dbReference type="EMBL" id="CAXITT010000236">
    <property type="protein sequence ID" value="CAL1536665.1"/>
    <property type="molecule type" value="Genomic_DNA"/>
</dbReference>